<keyword evidence="8" id="KW-1185">Reference proteome</keyword>
<evidence type="ECO:0000313" key="8">
    <source>
        <dbReference type="Proteomes" id="UP000242188"/>
    </source>
</evidence>
<dbReference type="Gene3D" id="2.130.10.10">
    <property type="entry name" value="YVTN repeat-like/Quinoprotein amine dehydrogenase"/>
    <property type="match status" value="1"/>
</dbReference>
<dbReference type="OrthoDB" id="30195at2759"/>
<reference evidence="7 8" key="1">
    <citation type="journal article" date="2017" name="Nat. Ecol. Evol.">
        <title>Scallop genome provides insights into evolution of bilaterian karyotype and development.</title>
        <authorList>
            <person name="Wang S."/>
            <person name="Zhang J."/>
            <person name="Jiao W."/>
            <person name="Li J."/>
            <person name="Xun X."/>
            <person name="Sun Y."/>
            <person name="Guo X."/>
            <person name="Huan P."/>
            <person name="Dong B."/>
            <person name="Zhang L."/>
            <person name="Hu X."/>
            <person name="Sun X."/>
            <person name="Wang J."/>
            <person name="Zhao C."/>
            <person name="Wang Y."/>
            <person name="Wang D."/>
            <person name="Huang X."/>
            <person name="Wang R."/>
            <person name="Lv J."/>
            <person name="Li Y."/>
            <person name="Zhang Z."/>
            <person name="Liu B."/>
            <person name="Lu W."/>
            <person name="Hui Y."/>
            <person name="Liang J."/>
            <person name="Zhou Z."/>
            <person name="Hou R."/>
            <person name="Li X."/>
            <person name="Liu Y."/>
            <person name="Li H."/>
            <person name="Ning X."/>
            <person name="Lin Y."/>
            <person name="Zhao L."/>
            <person name="Xing Q."/>
            <person name="Dou J."/>
            <person name="Li Y."/>
            <person name="Mao J."/>
            <person name="Guo H."/>
            <person name="Dou H."/>
            <person name="Li T."/>
            <person name="Mu C."/>
            <person name="Jiang W."/>
            <person name="Fu Q."/>
            <person name="Fu X."/>
            <person name="Miao Y."/>
            <person name="Liu J."/>
            <person name="Yu Q."/>
            <person name="Li R."/>
            <person name="Liao H."/>
            <person name="Li X."/>
            <person name="Kong Y."/>
            <person name="Jiang Z."/>
            <person name="Chourrout D."/>
            <person name="Li R."/>
            <person name="Bao Z."/>
        </authorList>
    </citation>
    <scope>NUCLEOTIDE SEQUENCE [LARGE SCALE GENOMIC DNA]</scope>
    <source>
        <strain evidence="7 8">PY_sf001</strain>
    </source>
</reference>
<evidence type="ECO:0000256" key="3">
    <source>
        <dbReference type="ARBA" id="ARBA00038335"/>
    </source>
</evidence>
<dbReference type="SUPFAM" id="SSF50978">
    <property type="entry name" value="WD40 repeat-like"/>
    <property type="match status" value="1"/>
</dbReference>
<dbReference type="PANTHER" id="PTHR44267">
    <property type="entry name" value="WD REPEAT-CONTAINING PROTEIN 43"/>
    <property type="match status" value="1"/>
</dbReference>
<dbReference type="PANTHER" id="PTHR44267:SF1">
    <property type="entry name" value="WD REPEAT-CONTAINING PROTEIN 43"/>
    <property type="match status" value="1"/>
</dbReference>
<evidence type="ECO:0000313" key="7">
    <source>
        <dbReference type="EMBL" id="OWF41846.1"/>
    </source>
</evidence>
<dbReference type="PROSITE" id="PS50294">
    <property type="entry name" value="WD_REPEATS_REGION"/>
    <property type="match status" value="1"/>
</dbReference>
<sequence length="638" mass="71381">MELSMPFSVTQNGEYALYSSPDGVLKLWETDTGTLRQEYTPSTHLSATCTCLAWCPTGYRLEKQRKKKKRKSKGDAEELFEEKCKESENLVGIGTTAGNILLYNTRLGDIQTKLDGGHNDRVTGLSWQPDGNSLYSCSNDHHIVHWDVPNNSVKHKWRADKGSLHSVCVCSPHHLLSAGRTIKLWNTETHEMLKRFTGHATEVFRLIPVPFTLISNGDSVDSLYFLSGAVNDRIVNAWHVDTKSSDKTAVASFSLPDEPVMFDISRKARPDQSLLLTVVTKAGQVLIFEHKLNGKLKRPVRPKVTIQVATSGNNQEVPRPIPILGVHICEDKSNNILLVHGNFLKPTFEKLPYKNTVSDICLIREEKSRGSLKVEEPTVSKIRTPDLSKDMTVLVPELMAPSVPSIIPGKRRKRKSSASEMTIEARLNAIGMGTSKTDKVSKAPPKTDGLGRLLTQGLQSKDHKIINSVLNQNDLVIENTVKRMPVQSIIPLIQHLTTLMQGRAAGSHKLVKWIKSILVVHTSYLMTFPEVVEIFSSLYQMMDARTAAFSRLSKLQGKLDLILSQITTQEQHEDERLTGQQPLLMYQEESSDDEDEMVLEVNSQSDSDDNLDLFDLDEQETAGEECTKNLEEDMETDG</sequence>
<dbReference type="InterPro" id="IPR001680">
    <property type="entry name" value="WD40_rpt"/>
</dbReference>
<dbReference type="STRING" id="6573.A0A210PZC1"/>
<dbReference type="InterPro" id="IPR007148">
    <property type="entry name" value="SSU_processome_Utp12"/>
</dbReference>
<dbReference type="InterPro" id="IPR036322">
    <property type="entry name" value="WD40_repeat_dom_sf"/>
</dbReference>
<name>A0A210PZC1_MIZYE</name>
<comment type="subcellular location">
    <subcellularLocation>
        <location evidence="1">Nucleus</location>
    </subcellularLocation>
</comment>
<feature type="compositionally biased region" description="Acidic residues" evidence="5">
    <location>
        <begin position="589"/>
        <end position="598"/>
    </location>
</feature>
<dbReference type="AlphaFoldDB" id="A0A210PZC1"/>
<comment type="caution">
    <text evidence="7">The sequence shown here is derived from an EMBL/GenBank/DDBJ whole genome shotgun (WGS) entry which is preliminary data.</text>
</comment>
<evidence type="ECO:0000256" key="4">
    <source>
        <dbReference type="PROSITE-ProRule" id="PRU00221"/>
    </source>
</evidence>
<dbReference type="Proteomes" id="UP000242188">
    <property type="component" value="Unassembled WGS sequence"/>
</dbReference>
<feature type="repeat" description="WD" evidence="4">
    <location>
        <begin position="115"/>
        <end position="156"/>
    </location>
</feature>
<dbReference type="PROSITE" id="PS50082">
    <property type="entry name" value="WD_REPEATS_2"/>
    <property type="match status" value="1"/>
</dbReference>
<dbReference type="Pfam" id="PF04003">
    <property type="entry name" value="Utp12"/>
    <property type="match status" value="1"/>
</dbReference>
<dbReference type="Pfam" id="PF00400">
    <property type="entry name" value="WD40"/>
    <property type="match status" value="1"/>
</dbReference>
<comment type="similarity">
    <text evidence="3">Belongs to the UTP5 family.</text>
</comment>
<evidence type="ECO:0000259" key="6">
    <source>
        <dbReference type="Pfam" id="PF04003"/>
    </source>
</evidence>
<gene>
    <name evidence="7" type="ORF">KP79_PYT02111</name>
</gene>
<dbReference type="GO" id="GO:0000462">
    <property type="term" value="P:maturation of SSU-rRNA from tricistronic rRNA transcript (SSU-rRNA, 5.8S rRNA, LSU-rRNA)"/>
    <property type="evidence" value="ECO:0007669"/>
    <property type="project" value="TreeGrafter"/>
</dbReference>
<dbReference type="SMART" id="SM00320">
    <property type="entry name" value="WD40"/>
    <property type="match status" value="3"/>
</dbReference>
<organism evidence="7 8">
    <name type="scientific">Mizuhopecten yessoensis</name>
    <name type="common">Japanese scallop</name>
    <name type="synonym">Patinopecten yessoensis</name>
    <dbReference type="NCBI Taxonomy" id="6573"/>
    <lineage>
        <taxon>Eukaryota</taxon>
        <taxon>Metazoa</taxon>
        <taxon>Spiralia</taxon>
        <taxon>Lophotrochozoa</taxon>
        <taxon>Mollusca</taxon>
        <taxon>Bivalvia</taxon>
        <taxon>Autobranchia</taxon>
        <taxon>Pteriomorphia</taxon>
        <taxon>Pectinida</taxon>
        <taxon>Pectinoidea</taxon>
        <taxon>Pectinidae</taxon>
        <taxon>Mizuhopecten</taxon>
    </lineage>
</organism>
<dbReference type="InterPro" id="IPR015943">
    <property type="entry name" value="WD40/YVTN_repeat-like_dom_sf"/>
</dbReference>
<dbReference type="EMBL" id="NEDP02005349">
    <property type="protein sequence ID" value="OWF41846.1"/>
    <property type="molecule type" value="Genomic_DNA"/>
</dbReference>
<dbReference type="GO" id="GO:0005730">
    <property type="term" value="C:nucleolus"/>
    <property type="evidence" value="ECO:0007669"/>
    <property type="project" value="TreeGrafter"/>
</dbReference>
<feature type="compositionally biased region" description="Acidic residues" evidence="5">
    <location>
        <begin position="606"/>
        <end position="623"/>
    </location>
</feature>
<evidence type="ECO:0000256" key="2">
    <source>
        <dbReference type="ARBA" id="ARBA00023242"/>
    </source>
</evidence>
<evidence type="ECO:0000256" key="1">
    <source>
        <dbReference type="ARBA" id="ARBA00004123"/>
    </source>
</evidence>
<keyword evidence="2" id="KW-0539">Nucleus</keyword>
<proteinExistence type="inferred from homology"/>
<feature type="domain" description="Small-subunit processome Utp12" evidence="6">
    <location>
        <begin position="462"/>
        <end position="564"/>
    </location>
</feature>
<feature type="region of interest" description="Disordered" evidence="5">
    <location>
        <begin position="588"/>
        <end position="638"/>
    </location>
</feature>
<keyword evidence="4" id="KW-0853">WD repeat</keyword>
<protein>
    <submittedName>
        <fullName evidence="7">WD repeat-containing protein 43</fullName>
    </submittedName>
</protein>
<accession>A0A210PZC1</accession>
<evidence type="ECO:0000256" key="5">
    <source>
        <dbReference type="SAM" id="MobiDB-lite"/>
    </source>
</evidence>
<dbReference type="InterPro" id="IPR052414">
    <property type="entry name" value="U3_snoRNA-assoc_WDR"/>
</dbReference>